<reference evidence="2" key="1">
    <citation type="submission" date="2025-08" db="UniProtKB">
        <authorList>
            <consortium name="RefSeq"/>
        </authorList>
    </citation>
    <scope>IDENTIFICATION</scope>
</reference>
<accession>A0A6P8FE82</accession>
<protein>
    <submittedName>
        <fullName evidence="2">Testis-expressed protein 49</fullName>
    </submittedName>
</protein>
<dbReference type="AlphaFoldDB" id="A0A6P8FE82"/>
<dbReference type="PANTHER" id="PTHR35263">
    <property type="entry name" value="TESTIS-EXPRESSED PROTEIN 49"/>
    <property type="match status" value="1"/>
</dbReference>
<name>A0A6P8FE82_CLUHA</name>
<dbReference type="GeneID" id="116220258"/>
<evidence type="ECO:0000313" key="1">
    <source>
        <dbReference type="Proteomes" id="UP000515152"/>
    </source>
</evidence>
<dbReference type="KEGG" id="char:116220258"/>
<dbReference type="Pfam" id="PF22593">
    <property type="entry name" value="SPMIP11"/>
    <property type="match status" value="1"/>
</dbReference>
<proteinExistence type="predicted"/>
<dbReference type="PANTHER" id="PTHR35263:SF1">
    <property type="entry name" value="TESTIS-EXPRESSED PROTEIN 49"/>
    <property type="match status" value="1"/>
</dbReference>
<dbReference type="InterPro" id="IPR038775">
    <property type="entry name" value="SPMIP11"/>
</dbReference>
<sequence>MAFFGVTNCGYQNPIADRMLTKTSNGPARDRVSELPPIHPTSRPSCTDTCSIYKQPLPYGIDLHRGSQLSYQEMLKRLQTPRSPNQLYVMPVTDAQQCGWWLPSSEKWAKTRRFPRCHSEMTKFVMEMSMTDREFSLF</sequence>
<evidence type="ECO:0000313" key="2">
    <source>
        <dbReference type="RefSeq" id="XP_031421542.1"/>
    </source>
</evidence>
<dbReference type="RefSeq" id="XP_031421542.1">
    <property type="nucleotide sequence ID" value="XM_031565682.2"/>
</dbReference>
<dbReference type="OrthoDB" id="7085216at2759"/>
<organism evidence="1 2">
    <name type="scientific">Clupea harengus</name>
    <name type="common">Atlantic herring</name>
    <dbReference type="NCBI Taxonomy" id="7950"/>
    <lineage>
        <taxon>Eukaryota</taxon>
        <taxon>Metazoa</taxon>
        <taxon>Chordata</taxon>
        <taxon>Craniata</taxon>
        <taxon>Vertebrata</taxon>
        <taxon>Euteleostomi</taxon>
        <taxon>Actinopterygii</taxon>
        <taxon>Neopterygii</taxon>
        <taxon>Teleostei</taxon>
        <taxon>Clupei</taxon>
        <taxon>Clupeiformes</taxon>
        <taxon>Clupeoidei</taxon>
        <taxon>Clupeidae</taxon>
        <taxon>Clupea</taxon>
    </lineage>
</organism>
<keyword evidence="1" id="KW-1185">Reference proteome</keyword>
<gene>
    <name evidence="2" type="primary">LOC116220258</name>
</gene>
<dbReference type="Proteomes" id="UP000515152">
    <property type="component" value="Chromosome 4"/>
</dbReference>